<dbReference type="InterPro" id="IPR013738">
    <property type="entry name" value="Beta_galactosidase_Trimer"/>
</dbReference>
<reference evidence="2 3" key="1">
    <citation type="submission" date="2019-08" db="EMBL/GenBank/DDBJ databases">
        <title>In-depth cultivation of the pig gut microbiome towards novel bacterial diversity and tailored functional studies.</title>
        <authorList>
            <person name="Wylensek D."/>
            <person name="Hitch T.C.A."/>
            <person name="Clavel T."/>
        </authorList>
    </citation>
    <scope>NUCLEOTIDE SEQUENCE [LARGE SCALE GENOMIC DNA]</scope>
    <source>
        <strain evidence="2 3">WCA3-601-WT-6J</strain>
    </source>
</reference>
<organism evidence="2 3">
    <name type="scientific">Ruthenibacterium lactatiformans</name>
    <dbReference type="NCBI Taxonomy" id="1550024"/>
    <lineage>
        <taxon>Bacteria</taxon>
        <taxon>Bacillati</taxon>
        <taxon>Bacillota</taxon>
        <taxon>Clostridia</taxon>
        <taxon>Eubacteriales</taxon>
        <taxon>Oscillospiraceae</taxon>
        <taxon>Ruthenibacterium</taxon>
    </lineage>
</organism>
<dbReference type="Gene3D" id="3.40.50.880">
    <property type="match status" value="1"/>
</dbReference>
<evidence type="ECO:0000313" key="3">
    <source>
        <dbReference type="Proteomes" id="UP000431913"/>
    </source>
</evidence>
<evidence type="ECO:0000259" key="1">
    <source>
        <dbReference type="Pfam" id="PF08532"/>
    </source>
</evidence>
<dbReference type="AlphaFoldDB" id="A0A6I2U644"/>
<dbReference type="Gene3D" id="3.20.20.80">
    <property type="entry name" value="Glycosidases"/>
    <property type="match status" value="1"/>
</dbReference>
<dbReference type="GO" id="GO:0004565">
    <property type="term" value="F:beta-galactosidase activity"/>
    <property type="evidence" value="ECO:0007669"/>
    <property type="project" value="InterPro"/>
</dbReference>
<dbReference type="CDD" id="cd03143">
    <property type="entry name" value="A4_beta-galactosidase_middle_domain"/>
    <property type="match status" value="1"/>
</dbReference>
<accession>A0A6I2U644</accession>
<proteinExistence type="predicted"/>
<evidence type="ECO:0000313" key="2">
    <source>
        <dbReference type="EMBL" id="MST93227.1"/>
    </source>
</evidence>
<dbReference type="SUPFAM" id="SSF52317">
    <property type="entry name" value="Class I glutamine amidotransferase-like"/>
    <property type="match status" value="1"/>
</dbReference>
<dbReference type="Proteomes" id="UP000431913">
    <property type="component" value="Unassembled WGS sequence"/>
</dbReference>
<dbReference type="RefSeq" id="WP_055081391.1">
    <property type="nucleotide sequence ID" value="NZ_JBKWPM010000017.1"/>
</dbReference>
<sequence length="675" mass="78333">MSKQYWWKDRAWRIVQTNLREIDMADMNAEQYVRELQEFNANTVIINTGGIAASYESNIPFHTRNRHLTGDSLKTVINACKEAGIRVISRVDFSKVRAPLYEQHPEWAYVSPKGEIIDYHGLIHMCFNSDYQQKIALDIIREIIRDINPDGLFLNMGGYSVALDYTKGYQGICQCENCRKRFHDLFGLELPKEDDPNDPIYQKYKEFQNITVNEYHKNIKELIAEENPELLFFPIDMLRGEVGTFFDGADENNYMYKGSELLKLEKYSSPEKVASVTSVDFIDMWYRHAAVSPNEQELRLAQMLSNGGFADFYQVGRLDNHRDKSGYAPLKKMFRYHLEHEDDYHANFSTADIALICPRETYWSKGEIGFPAEYYGWYHLLTQQHYIFDCIKMNAVENISLEKYKTIILPDVQNMSDSGVAMLDAFAEAGGTVIATGETSMWDEHRKRRQDIGLRCLGVKKTGYVGRDYISAYFEIGESKKQFPRFADTDWIYLHDVYCYAEYQPGVKESMRFIPPHRHSPPEDAYPTNITGYPAFTMNEFGKGRGVYVPWKPGADHYHFGFPHMGNFMADLLDNVLGIERVTGNLPEMVEVEHTVRRDNSVDYVHLINYTGYSLKSYFRPLPIRDLVVELPWKKASPRTVYSMTGEKPVRFEYCKGVLRLFIDELNLFEAIKLS</sequence>
<name>A0A6I2U644_9FIRM</name>
<feature type="domain" description="Beta-galactosidase trimerisation" evidence="1">
    <location>
        <begin position="373"/>
        <end position="447"/>
    </location>
</feature>
<dbReference type="Pfam" id="PF08532">
    <property type="entry name" value="Glyco_hydro_42M"/>
    <property type="match status" value="1"/>
</dbReference>
<dbReference type="EMBL" id="VUNJ01000022">
    <property type="protein sequence ID" value="MST93227.1"/>
    <property type="molecule type" value="Genomic_DNA"/>
</dbReference>
<dbReference type="InterPro" id="IPR028212">
    <property type="entry name" value="GHL6"/>
</dbReference>
<dbReference type="InterPro" id="IPR029062">
    <property type="entry name" value="Class_I_gatase-like"/>
</dbReference>
<dbReference type="Pfam" id="PF14871">
    <property type="entry name" value="GHL6"/>
    <property type="match status" value="1"/>
</dbReference>
<dbReference type="GO" id="GO:0005975">
    <property type="term" value="P:carbohydrate metabolic process"/>
    <property type="evidence" value="ECO:0007669"/>
    <property type="project" value="InterPro"/>
</dbReference>
<gene>
    <name evidence="2" type="ORF">FYJ76_15030</name>
</gene>
<comment type="caution">
    <text evidence="2">The sequence shown here is derived from an EMBL/GenBank/DDBJ whole genome shotgun (WGS) entry which is preliminary data.</text>
</comment>
<dbReference type="SUPFAM" id="SSF51445">
    <property type="entry name" value="(Trans)glycosidases"/>
    <property type="match status" value="1"/>
</dbReference>
<protein>
    <recommendedName>
        <fullName evidence="1">Beta-galactosidase trimerisation domain-containing protein</fullName>
    </recommendedName>
</protein>
<dbReference type="InterPro" id="IPR017853">
    <property type="entry name" value="GH"/>
</dbReference>